<accession>A0A1A9Z309</accession>
<keyword evidence="3" id="KW-1185">Reference proteome</keyword>
<keyword evidence="1" id="KW-0472">Membrane</keyword>
<sequence>MQQHTLVLTREHVSKISFSAFLLTILCGWKASLLVPQRPQMQILLIFQLLDNPRLSLDTWRYSTISNTVHGSLSPFLRQTYMMTNVTKDNRSPYEISAKIFLEINGSEIQIPIKY</sequence>
<feature type="transmembrane region" description="Helical" evidence="1">
    <location>
        <begin position="16"/>
        <end position="35"/>
    </location>
</feature>
<keyword evidence="1" id="KW-1133">Transmembrane helix</keyword>
<dbReference type="EnsemblMetazoa" id="GPAI002222-RA">
    <property type="protein sequence ID" value="GPAI002222-PA"/>
    <property type="gene ID" value="GPAI002222"/>
</dbReference>
<evidence type="ECO:0000313" key="2">
    <source>
        <dbReference type="EnsemblMetazoa" id="GPAI002222-PA"/>
    </source>
</evidence>
<dbReference type="Proteomes" id="UP000092445">
    <property type="component" value="Unassembled WGS sequence"/>
</dbReference>
<keyword evidence="1" id="KW-0812">Transmembrane</keyword>
<dbReference type="AlphaFoldDB" id="A0A1A9Z309"/>
<evidence type="ECO:0000256" key="1">
    <source>
        <dbReference type="SAM" id="Phobius"/>
    </source>
</evidence>
<organism evidence="2 3">
    <name type="scientific">Glossina pallidipes</name>
    <name type="common">Tsetse fly</name>
    <dbReference type="NCBI Taxonomy" id="7398"/>
    <lineage>
        <taxon>Eukaryota</taxon>
        <taxon>Metazoa</taxon>
        <taxon>Ecdysozoa</taxon>
        <taxon>Arthropoda</taxon>
        <taxon>Hexapoda</taxon>
        <taxon>Insecta</taxon>
        <taxon>Pterygota</taxon>
        <taxon>Neoptera</taxon>
        <taxon>Endopterygota</taxon>
        <taxon>Diptera</taxon>
        <taxon>Brachycera</taxon>
        <taxon>Muscomorpha</taxon>
        <taxon>Hippoboscoidea</taxon>
        <taxon>Glossinidae</taxon>
        <taxon>Glossina</taxon>
    </lineage>
</organism>
<reference evidence="2" key="2">
    <citation type="submission" date="2020-05" db="UniProtKB">
        <authorList>
            <consortium name="EnsemblMetazoa"/>
        </authorList>
    </citation>
    <scope>IDENTIFICATION</scope>
    <source>
        <strain evidence="2">IAEA</strain>
    </source>
</reference>
<proteinExistence type="predicted"/>
<dbReference type="VEuPathDB" id="VectorBase:GPAI002222"/>
<reference evidence="3" key="1">
    <citation type="submission" date="2014-03" db="EMBL/GenBank/DDBJ databases">
        <authorList>
            <person name="Aksoy S."/>
            <person name="Warren W."/>
            <person name="Wilson R.K."/>
        </authorList>
    </citation>
    <scope>NUCLEOTIDE SEQUENCE [LARGE SCALE GENOMIC DNA]</scope>
    <source>
        <strain evidence="3">IAEA</strain>
    </source>
</reference>
<protein>
    <submittedName>
        <fullName evidence="2">Uncharacterized protein</fullName>
    </submittedName>
</protein>
<name>A0A1A9Z309_GLOPL</name>
<evidence type="ECO:0000313" key="3">
    <source>
        <dbReference type="Proteomes" id="UP000092445"/>
    </source>
</evidence>